<dbReference type="Proteomes" id="UP000033651">
    <property type="component" value="Unassembled WGS sequence"/>
</dbReference>
<dbReference type="RefSeq" id="WP_045829268.1">
    <property type="nucleotide sequence ID" value="NZ_JZRB01000018.1"/>
</dbReference>
<name>A0A0F3KXA9_9GAMM</name>
<dbReference type="EMBL" id="JZRB01000018">
    <property type="protein sequence ID" value="KJV34744.1"/>
    <property type="molecule type" value="Genomic_DNA"/>
</dbReference>
<organism evidence="1 2">
    <name type="scientific">Luteibacter yeojuensis</name>
    <dbReference type="NCBI Taxonomy" id="345309"/>
    <lineage>
        <taxon>Bacteria</taxon>
        <taxon>Pseudomonadati</taxon>
        <taxon>Pseudomonadota</taxon>
        <taxon>Gammaproteobacteria</taxon>
        <taxon>Lysobacterales</taxon>
        <taxon>Rhodanobacteraceae</taxon>
        <taxon>Luteibacter</taxon>
    </lineage>
</organism>
<evidence type="ECO:0000313" key="2">
    <source>
        <dbReference type="Proteomes" id="UP000033651"/>
    </source>
</evidence>
<gene>
    <name evidence="1" type="ORF">VI08_09100</name>
</gene>
<comment type="caution">
    <text evidence="1">The sequence shown here is derived from an EMBL/GenBank/DDBJ whole genome shotgun (WGS) entry which is preliminary data.</text>
</comment>
<evidence type="ECO:0000313" key="1">
    <source>
        <dbReference type="EMBL" id="KJV34744.1"/>
    </source>
</evidence>
<sequence>MTALSQNSAIQRLVEQTIGLAQAMRLADHGRAVELASDMRDGAWAAGLSALGATAGALVGHLTDGRSSMAVCEVALDAFFTELQLVSAAHRSDASRAAFLLP</sequence>
<dbReference type="PATRIC" id="fig|345309.4.peg.1039"/>
<proteinExistence type="predicted"/>
<protein>
    <submittedName>
        <fullName evidence="1">Uncharacterized protein</fullName>
    </submittedName>
</protein>
<reference evidence="1 2" key="1">
    <citation type="submission" date="2015-03" db="EMBL/GenBank/DDBJ databases">
        <title>Draft genome sequence of Luteibacter yeojuensis strain SU11.</title>
        <authorList>
            <person name="Sulaiman J."/>
            <person name="Priya K."/>
            <person name="Chan K.-G."/>
        </authorList>
    </citation>
    <scope>NUCLEOTIDE SEQUENCE [LARGE SCALE GENOMIC DNA]</scope>
    <source>
        <strain evidence="1 2">SU11</strain>
    </source>
</reference>
<dbReference type="AlphaFoldDB" id="A0A0F3KXA9"/>
<keyword evidence="2" id="KW-1185">Reference proteome</keyword>
<accession>A0A0F3KXA9</accession>